<evidence type="ECO:0000256" key="1">
    <source>
        <dbReference type="ARBA" id="ARBA00005854"/>
    </source>
</evidence>
<dbReference type="GO" id="GO:0016618">
    <property type="term" value="F:hydroxypyruvate reductase [NAD(P)H] activity"/>
    <property type="evidence" value="ECO:0007669"/>
    <property type="project" value="TreeGrafter"/>
</dbReference>
<dbReference type="SUPFAM" id="SSF52283">
    <property type="entry name" value="Formate/glycerate dehydrogenase catalytic domain-like"/>
    <property type="match status" value="1"/>
</dbReference>
<keyword evidence="3" id="KW-0520">NAD</keyword>
<dbReference type="Pfam" id="PF02826">
    <property type="entry name" value="2-Hacid_dh_C"/>
    <property type="match status" value="1"/>
</dbReference>
<evidence type="ECO:0000256" key="3">
    <source>
        <dbReference type="ARBA" id="ARBA00023027"/>
    </source>
</evidence>
<organism evidence="7 8">
    <name type="scientific">Candidatus Enterocloster excrementigallinarum</name>
    <dbReference type="NCBI Taxonomy" id="2838558"/>
    <lineage>
        <taxon>Bacteria</taxon>
        <taxon>Bacillati</taxon>
        <taxon>Bacillota</taxon>
        <taxon>Clostridia</taxon>
        <taxon>Lachnospirales</taxon>
        <taxon>Lachnospiraceae</taxon>
        <taxon>Enterocloster</taxon>
    </lineage>
</organism>
<dbReference type="InterPro" id="IPR050223">
    <property type="entry name" value="D-isomer_2-hydroxyacid_DH"/>
</dbReference>
<dbReference type="InterPro" id="IPR029753">
    <property type="entry name" value="D-isomer_DH_CS"/>
</dbReference>
<dbReference type="InterPro" id="IPR006140">
    <property type="entry name" value="D-isomer_DH_NAD-bd"/>
</dbReference>
<dbReference type="InterPro" id="IPR036291">
    <property type="entry name" value="NAD(P)-bd_dom_sf"/>
</dbReference>
<dbReference type="EMBL" id="DWWB01000013">
    <property type="protein sequence ID" value="HJC65690.1"/>
    <property type="molecule type" value="Genomic_DNA"/>
</dbReference>
<evidence type="ECO:0000256" key="2">
    <source>
        <dbReference type="ARBA" id="ARBA00023002"/>
    </source>
</evidence>
<dbReference type="PROSITE" id="PS00671">
    <property type="entry name" value="D_2_HYDROXYACID_DH_3"/>
    <property type="match status" value="1"/>
</dbReference>
<evidence type="ECO:0000313" key="8">
    <source>
        <dbReference type="Proteomes" id="UP000823863"/>
    </source>
</evidence>
<dbReference type="InterPro" id="IPR006139">
    <property type="entry name" value="D-isomer_2_OHA_DH_cat_dom"/>
</dbReference>
<dbReference type="PANTHER" id="PTHR10996:SF178">
    <property type="entry name" value="2-HYDROXYACID DEHYDROGENASE YGL185C-RELATED"/>
    <property type="match status" value="1"/>
</dbReference>
<comment type="similarity">
    <text evidence="1 4">Belongs to the D-isomer specific 2-hydroxyacid dehydrogenase family.</text>
</comment>
<keyword evidence="2 4" id="KW-0560">Oxidoreductase</keyword>
<reference evidence="7" key="2">
    <citation type="submission" date="2021-04" db="EMBL/GenBank/DDBJ databases">
        <authorList>
            <person name="Gilroy R."/>
        </authorList>
    </citation>
    <scope>NUCLEOTIDE SEQUENCE</scope>
    <source>
        <strain evidence="7">CHK198-12963</strain>
    </source>
</reference>
<dbReference type="Proteomes" id="UP000823863">
    <property type="component" value="Unassembled WGS sequence"/>
</dbReference>
<comment type="caution">
    <text evidence="7">The sequence shown here is derived from an EMBL/GenBank/DDBJ whole genome shotgun (WGS) entry which is preliminary data.</text>
</comment>
<evidence type="ECO:0000313" key="7">
    <source>
        <dbReference type="EMBL" id="HJC65690.1"/>
    </source>
</evidence>
<dbReference type="AlphaFoldDB" id="A0A9D2PTB2"/>
<gene>
    <name evidence="7" type="ORF">H9931_03065</name>
</gene>
<dbReference type="SUPFAM" id="SSF51735">
    <property type="entry name" value="NAD(P)-binding Rossmann-fold domains"/>
    <property type="match status" value="1"/>
</dbReference>
<evidence type="ECO:0000259" key="6">
    <source>
        <dbReference type="Pfam" id="PF02826"/>
    </source>
</evidence>
<accession>A0A9D2PTB2</accession>
<reference evidence="7" key="1">
    <citation type="journal article" date="2021" name="PeerJ">
        <title>Extensive microbial diversity within the chicken gut microbiome revealed by metagenomics and culture.</title>
        <authorList>
            <person name="Gilroy R."/>
            <person name="Ravi A."/>
            <person name="Getino M."/>
            <person name="Pursley I."/>
            <person name="Horton D.L."/>
            <person name="Alikhan N.F."/>
            <person name="Baker D."/>
            <person name="Gharbi K."/>
            <person name="Hall N."/>
            <person name="Watson M."/>
            <person name="Adriaenssens E.M."/>
            <person name="Foster-Nyarko E."/>
            <person name="Jarju S."/>
            <person name="Secka A."/>
            <person name="Antonio M."/>
            <person name="Oren A."/>
            <person name="Chaudhuri R.R."/>
            <person name="La Ragione R."/>
            <person name="Hildebrand F."/>
            <person name="Pallen M.J."/>
        </authorList>
    </citation>
    <scope>NUCLEOTIDE SEQUENCE</scope>
    <source>
        <strain evidence="7">CHK198-12963</strain>
    </source>
</reference>
<dbReference type="Pfam" id="PF00389">
    <property type="entry name" value="2-Hacid_dh"/>
    <property type="match status" value="1"/>
</dbReference>
<dbReference type="PROSITE" id="PS00670">
    <property type="entry name" value="D_2_HYDROXYACID_DH_2"/>
    <property type="match status" value="1"/>
</dbReference>
<dbReference type="PANTHER" id="PTHR10996">
    <property type="entry name" value="2-HYDROXYACID DEHYDROGENASE-RELATED"/>
    <property type="match status" value="1"/>
</dbReference>
<dbReference type="Gene3D" id="3.40.50.720">
    <property type="entry name" value="NAD(P)-binding Rossmann-like Domain"/>
    <property type="match status" value="2"/>
</dbReference>
<evidence type="ECO:0000256" key="4">
    <source>
        <dbReference type="RuleBase" id="RU003719"/>
    </source>
</evidence>
<evidence type="ECO:0000259" key="5">
    <source>
        <dbReference type="Pfam" id="PF00389"/>
    </source>
</evidence>
<dbReference type="CDD" id="cd12172">
    <property type="entry name" value="PGDH_like_2"/>
    <property type="match status" value="1"/>
</dbReference>
<name>A0A9D2PTB2_9FIRM</name>
<dbReference type="FunFam" id="3.40.50.720:FF:000203">
    <property type="entry name" value="D-3-phosphoglycerate dehydrogenase (SerA)"/>
    <property type="match status" value="1"/>
</dbReference>
<protein>
    <submittedName>
        <fullName evidence="7">Phosphoglycerate dehydrogenase</fullName>
    </submittedName>
</protein>
<feature type="domain" description="D-isomer specific 2-hydroxyacid dehydrogenase NAD-binding" evidence="6">
    <location>
        <begin position="116"/>
        <end position="290"/>
    </location>
</feature>
<proteinExistence type="inferred from homology"/>
<sequence>MLGGILVKKVLLNLGFEKKYDLFEKRLKEAGFDVTRAGGRSPEEIIDIGKGCEVAIIGAEDQWNRETQDGLKDSLKLIARFGVGLDNVDLQEARKLGIMVANSAGANKESVAECAVALMLESTRKISWLDQKLREGCWKGLPRMHQLSGKTVGLIGFGAIARCVAKMVKGFGCSVLATDVVKNETAAQELGVTFCAEEELLKKADFVSLHVPLTKDTYHMVSEGFFQKMKPTAYLINTSRGAVVDEAALFKALTEGMIQGAGLDVYEQEPPAKDNPLFTLDNIIVTPHAASSTEEAAGNIADLCMENVCTYFQNGKPKYLVK</sequence>
<dbReference type="GO" id="GO:0005829">
    <property type="term" value="C:cytosol"/>
    <property type="evidence" value="ECO:0007669"/>
    <property type="project" value="TreeGrafter"/>
</dbReference>
<dbReference type="GO" id="GO:0030267">
    <property type="term" value="F:glyoxylate reductase (NADPH) activity"/>
    <property type="evidence" value="ECO:0007669"/>
    <property type="project" value="TreeGrafter"/>
</dbReference>
<dbReference type="GO" id="GO:0051287">
    <property type="term" value="F:NAD binding"/>
    <property type="evidence" value="ECO:0007669"/>
    <property type="project" value="InterPro"/>
</dbReference>
<feature type="domain" description="D-isomer specific 2-hydroxyacid dehydrogenase catalytic" evidence="5">
    <location>
        <begin position="25"/>
        <end position="321"/>
    </location>
</feature>